<dbReference type="RefSeq" id="WP_380973531.1">
    <property type="nucleotide sequence ID" value="NZ_JBHTEF010000001.1"/>
</dbReference>
<dbReference type="Proteomes" id="UP001596527">
    <property type="component" value="Unassembled WGS sequence"/>
</dbReference>
<dbReference type="CDD" id="cd07361">
    <property type="entry name" value="MEMO_like"/>
    <property type="match status" value="1"/>
</dbReference>
<gene>
    <name evidence="2" type="primary">amrB</name>
    <name evidence="2" type="ORF">ACFQWG_06840</name>
</gene>
<dbReference type="Gene3D" id="3.40.830.10">
    <property type="entry name" value="LigB-like"/>
    <property type="match status" value="1"/>
</dbReference>
<comment type="similarity">
    <text evidence="1">Belongs to the MEMO1 family.</text>
</comment>
<evidence type="ECO:0000256" key="1">
    <source>
        <dbReference type="ARBA" id="ARBA00006315"/>
    </source>
</evidence>
<dbReference type="InterPro" id="IPR002737">
    <property type="entry name" value="MEMO1_fam"/>
</dbReference>
<dbReference type="Pfam" id="PF01875">
    <property type="entry name" value="Memo"/>
    <property type="match status" value="1"/>
</dbReference>
<proteinExistence type="inferred from homology"/>
<dbReference type="PANTHER" id="PTHR11060:SF0">
    <property type="entry name" value="PROTEIN MEMO1"/>
    <property type="match status" value="1"/>
</dbReference>
<dbReference type="EMBL" id="JBHTEF010000001">
    <property type="protein sequence ID" value="MFC7580912.1"/>
    <property type="molecule type" value="Genomic_DNA"/>
</dbReference>
<evidence type="ECO:0000313" key="2">
    <source>
        <dbReference type="EMBL" id="MFC7580912.1"/>
    </source>
</evidence>
<protein>
    <submittedName>
        <fullName evidence="2">AmmeMemoRadiSam system protein B</fullName>
    </submittedName>
</protein>
<reference evidence="3" key="1">
    <citation type="journal article" date="2019" name="Int. J. Syst. Evol. Microbiol.">
        <title>The Global Catalogue of Microorganisms (GCM) 10K type strain sequencing project: providing services to taxonomists for standard genome sequencing and annotation.</title>
        <authorList>
            <consortium name="The Broad Institute Genomics Platform"/>
            <consortium name="The Broad Institute Genome Sequencing Center for Infectious Disease"/>
            <person name="Wu L."/>
            <person name="Ma J."/>
        </authorList>
    </citation>
    <scope>NUCLEOTIDE SEQUENCE [LARGE SCALE GENOMIC DNA]</scope>
    <source>
        <strain evidence="3">CCUG 56698</strain>
    </source>
</reference>
<organism evidence="2 3">
    <name type="scientific">Schaalia naturae</name>
    <dbReference type="NCBI Taxonomy" id="635203"/>
    <lineage>
        <taxon>Bacteria</taxon>
        <taxon>Bacillati</taxon>
        <taxon>Actinomycetota</taxon>
        <taxon>Actinomycetes</taxon>
        <taxon>Actinomycetales</taxon>
        <taxon>Actinomycetaceae</taxon>
        <taxon>Schaalia</taxon>
    </lineage>
</organism>
<evidence type="ECO:0000313" key="3">
    <source>
        <dbReference type="Proteomes" id="UP001596527"/>
    </source>
</evidence>
<sequence length="273" mass="28935">MTLSVRPPAVAGMFYPARAPEIVAEADRLLEAAERRLADMPDRPHPKALIVPHAGWMWSGDLAALGWQTLAPRAGGIGRVVLLGPTHRVAIRGAALPGVDLFATPAGALRIPADEVLEATTPLARPVGVDPLTHAEEHALEVQVPFIQRVLGDVDLVPLNVGLARPDEVADIIDALWDGSGTVVAVSSDLSHYHTSERAREVDRATIRQIVDLDGPIPADRACGASPLNGLLTCCARRGLRPRLLGAHNSGDVAGDHDRVVGYAALTVEETRS</sequence>
<dbReference type="NCBIfam" id="TIGR04336">
    <property type="entry name" value="AmmeMemoSam_B"/>
    <property type="match status" value="1"/>
</dbReference>
<keyword evidence="3" id="KW-1185">Reference proteome</keyword>
<comment type="caution">
    <text evidence="2">The sequence shown here is derived from an EMBL/GenBank/DDBJ whole genome shotgun (WGS) entry which is preliminary data.</text>
</comment>
<dbReference type="PANTHER" id="PTHR11060">
    <property type="entry name" value="PROTEIN MEMO1"/>
    <property type="match status" value="1"/>
</dbReference>
<name>A0ABW2SLI6_9ACTO</name>
<accession>A0ABW2SLI6</accession>